<sequence length="301" mass="32882">MRNNSLTTESFTEWTESDPELACALAAVAELPAMTDIVSDFLVTIEDPDWTAKSVAQVISRDPVVAASILKAANSAYYSFQRQISNLEGAIAVLGLSTIKSLVLAAGVKSMNKRFGLIEKLLLEDAIGCALCAREIARKTRCYDPEEAFLGGLLRHIGKIAMNNLDTEKYSQLVQDVYNGEGDLATLERQHFPYSHAAIGAALLHHWNLSPQLVACVLYHNIPAPPEKIGEQARILTNLVNLGGLFCTRLGFGQRTPMPELQPAASPCAATLDLEQEDSDDILEKIPEAFRQACESFMGHH</sequence>
<dbReference type="RefSeq" id="WP_072285647.1">
    <property type="nucleotide sequence ID" value="NZ_CP015455.1"/>
</dbReference>
<proteinExistence type="predicted"/>
<name>A0A1L3GD06_SYNAC</name>
<dbReference type="EMBL" id="CP015518">
    <property type="protein sequence ID" value="APG23834.1"/>
    <property type="molecule type" value="Genomic_DNA"/>
</dbReference>
<dbReference type="Gene3D" id="1.10.3210.10">
    <property type="entry name" value="Hypothetical protein af1432"/>
    <property type="match status" value="1"/>
</dbReference>
<dbReference type="Pfam" id="PF08668">
    <property type="entry name" value="HDOD"/>
    <property type="match status" value="1"/>
</dbReference>
<dbReference type="SUPFAM" id="SSF109604">
    <property type="entry name" value="HD-domain/PDEase-like"/>
    <property type="match status" value="1"/>
</dbReference>
<organism evidence="2 3">
    <name type="scientific">Syntrophotalea acetylenica</name>
    <name type="common">Pelobacter acetylenicus</name>
    <dbReference type="NCBI Taxonomy" id="29542"/>
    <lineage>
        <taxon>Bacteria</taxon>
        <taxon>Pseudomonadati</taxon>
        <taxon>Thermodesulfobacteriota</taxon>
        <taxon>Desulfuromonadia</taxon>
        <taxon>Desulfuromonadales</taxon>
        <taxon>Syntrophotaleaceae</taxon>
        <taxon>Syntrophotalea</taxon>
    </lineage>
</organism>
<dbReference type="OrthoDB" id="9773799at2"/>
<dbReference type="InterPro" id="IPR052340">
    <property type="entry name" value="RNase_Y/CdgJ"/>
</dbReference>
<dbReference type="STRING" id="29542.A6070_10070"/>
<evidence type="ECO:0000313" key="2">
    <source>
        <dbReference type="EMBL" id="APG23834.1"/>
    </source>
</evidence>
<feature type="domain" description="HDOD" evidence="1">
    <location>
        <begin position="31"/>
        <end position="223"/>
    </location>
</feature>
<accession>A0A1L3GD06</accession>
<keyword evidence="3" id="KW-1185">Reference proteome</keyword>
<protein>
    <recommendedName>
        <fullName evidence="1">HDOD domain-containing protein</fullName>
    </recommendedName>
</protein>
<dbReference type="InterPro" id="IPR013976">
    <property type="entry name" value="HDOD"/>
</dbReference>
<dbReference type="PROSITE" id="PS51833">
    <property type="entry name" value="HDOD"/>
    <property type="match status" value="1"/>
</dbReference>
<dbReference type="AlphaFoldDB" id="A0A1L3GD06"/>
<gene>
    <name evidence="2" type="ORF">A7E75_01455</name>
</gene>
<evidence type="ECO:0000259" key="1">
    <source>
        <dbReference type="PROSITE" id="PS51833"/>
    </source>
</evidence>
<evidence type="ECO:0000313" key="3">
    <source>
        <dbReference type="Proteomes" id="UP000182264"/>
    </source>
</evidence>
<dbReference type="Proteomes" id="UP000182264">
    <property type="component" value="Chromosome"/>
</dbReference>
<dbReference type="PANTHER" id="PTHR33525:SF3">
    <property type="entry name" value="RIBONUCLEASE Y"/>
    <property type="match status" value="1"/>
</dbReference>
<reference evidence="2 3" key="1">
    <citation type="journal article" date="2017" name="Genome Announc.">
        <title>Complete Genome Sequences of Two Acetylene-Fermenting Pelobacter acetylenicus Strains.</title>
        <authorList>
            <person name="Sutton J.M."/>
            <person name="Baesman S.M."/>
            <person name="Fierst J.L."/>
            <person name="Poret-Peterson A.T."/>
            <person name="Oremland R.S."/>
            <person name="Dunlap D.S."/>
            <person name="Akob D.M."/>
        </authorList>
    </citation>
    <scope>NUCLEOTIDE SEQUENCE [LARGE SCALE GENOMIC DNA]</scope>
    <source>
        <strain evidence="2 3">DSM 3247</strain>
    </source>
</reference>
<dbReference type="KEGG" id="pace:A6070_10070"/>
<dbReference type="PANTHER" id="PTHR33525">
    <property type="match status" value="1"/>
</dbReference>